<dbReference type="RefSeq" id="WP_147253884.1">
    <property type="nucleotide sequence ID" value="NZ_VIWU01000001.1"/>
</dbReference>
<keyword evidence="3" id="KW-1185">Reference proteome</keyword>
<evidence type="ECO:0000259" key="1">
    <source>
        <dbReference type="Pfam" id="PF08241"/>
    </source>
</evidence>
<dbReference type="PANTHER" id="PTHR42912">
    <property type="entry name" value="METHYLTRANSFERASE"/>
    <property type="match status" value="1"/>
</dbReference>
<proteinExistence type="predicted"/>
<accession>A0A561SI14</accession>
<comment type="caution">
    <text evidence="2">The sequence shown here is derived from an EMBL/GenBank/DDBJ whole genome shotgun (WGS) entry which is preliminary data.</text>
</comment>
<dbReference type="AlphaFoldDB" id="A0A561SI14"/>
<dbReference type="PANTHER" id="PTHR42912:SF94">
    <property type="entry name" value="METHYLTRANSFERASE TYPE 11 DOMAIN-CONTAINING PROTEIN"/>
    <property type="match status" value="1"/>
</dbReference>
<gene>
    <name evidence="2" type="ORF">FHX44_11411</name>
</gene>
<dbReference type="InterPro" id="IPR013216">
    <property type="entry name" value="Methyltransf_11"/>
</dbReference>
<name>A0A561SI14_9PSEU</name>
<reference evidence="2 3" key="1">
    <citation type="submission" date="2019-06" db="EMBL/GenBank/DDBJ databases">
        <title>Sequencing the genomes of 1000 actinobacteria strains.</title>
        <authorList>
            <person name="Klenk H.-P."/>
        </authorList>
    </citation>
    <scope>NUCLEOTIDE SEQUENCE [LARGE SCALE GENOMIC DNA]</scope>
    <source>
        <strain evidence="2 3">DSM 45671</strain>
    </source>
</reference>
<organism evidence="2 3">
    <name type="scientific">Pseudonocardia hierapolitana</name>
    <dbReference type="NCBI Taxonomy" id="1128676"/>
    <lineage>
        <taxon>Bacteria</taxon>
        <taxon>Bacillati</taxon>
        <taxon>Actinomycetota</taxon>
        <taxon>Actinomycetes</taxon>
        <taxon>Pseudonocardiales</taxon>
        <taxon>Pseudonocardiaceae</taxon>
        <taxon>Pseudonocardia</taxon>
    </lineage>
</organism>
<protein>
    <submittedName>
        <fullName evidence="2">Methyltransferase family protein</fullName>
    </submittedName>
</protein>
<dbReference type="Gene3D" id="3.40.50.150">
    <property type="entry name" value="Vaccinia Virus protein VP39"/>
    <property type="match status" value="1"/>
</dbReference>
<dbReference type="EMBL" id="VIWU01000001">
    <property type="protein sequence ID" value="TWF74530.1"/>
    <property type="molecule type" value="Genomic_DNA"/>
</dbReference>
<dbReference type="InterPro" id="IPR050508">
    <property type="entry name" value="Methyltransf_Superfamily"/>
</dbReference>
<evidence type="ECO:0000313" key="3">
    <source>
        <dbReference type="Proteomes" id="UP000321261"/>
    </source>
</evidence>
<dbReference type="GO" id="GO:0008757">
    <property type="term" value="F:S-adenosylmethionine-dependent methyltransferase activity"/>
    <property type="evidence" value="ECO:0007669"/>
    <property type="project" value="InterPro"/>
</dbReference>
<dbReference type="Pfam" id="PF08241">
    <property type="entry name" value="Methyltransf_11"/>
    <property type="match status" value="1"/>
</dbReference>
<dbReference type="SUPFAM" id="SSF53335">
    <property type="entry name" value="S-adenosyl-L-methionine-dependent methyltransferases"/>
    <property type="match status" value="1"/>
</dbReference>
<dbReference type="InterPro" id="IPR029063">
    <property type="entry name" value="SAM-dependent_MTases_sf"/>
</dbReference>
<dbReference type="CDD" id="cd02440">
    <property type="entry name" value="AdoMet_MTases"/>
    <property type="match status" value="1"/>
</dbReference>
<dbReference type="OrthoDB" id="4571118at2"/>
<dbReference type="Proteomes" id="UP000321261">
    <property type="component" value="Unassembled WGS sequence"/>
</dbReference>
<evidence type="ECO:0000313" key="2">
    <source>
        <dbReference type="EMBL" id="TWF74530.1"/>
    </source>
</evidence>
<feature type="domain" description="Methyltransferase type 11" evidence="1">
    <location>
        <begin position="58"/>
        <end position="155"/>
    </location>
</feature>
<keyword evidence="2" id="KW-0489">Methyltransferase</keyword>
<keyword evidence="2" id="KW-0808">Transferase</keyword>
<sequence>MAASIPPAWTTGTAPNSFAALPAGRLGTLGGQLMRLLNRAQQREIAQLLGPLDELDVLEIGHGPGVLLGMLARTARHVVGVDPSREMRALAIRAHANAIAAGRLDVRPGDAGATGLPDSAVDVVVGVNNVAIWPDLDAGVGELHRVLRPGGRLVLSWHGGERSSRLTRGLVLPEDRLQRIEDALRARFPEVRRTQTRRCTVFEARTSPAGPPVPPG</sequence>
<dbReference type="GO" id="GO:0032259">
    <property type="term" value="P:methylation"/>
    <property type="evidence" value="ECO:0007669"/>
    <property type="project" value="UniProtKB-KW"/>
</dbReference>